<evidence type="ECO:0000256" key="2">
    <source>
        <dbReference type="ARBA" id="ARBA00022679"/>
    </source>
</evidence>
<gene>
    <name evidence="6" type="primary">VTE4_0</name>
    <name evidence="6" type="ORF">g.95088</name>
</gene>
<dbReference type="GO" id="GO:0032259">
    <property type="term" value="P:methylation"/>
    <property type="evidence" value="ECO:0007669"/>
    <property type="project" value="UniProtKB-UniRule"/>
</dbReference>
<feature type="domain" description="Polyketide synthase-like methyltransferase" evidence="5">
    <location>
        <begin position="78"/>
        <end position="348"/>
    </location>
</feature>
<evidence type="ECO:0000256" key="4">
    <source>
        <dbReference type="PROSITE-ProRule" id="PRU00914"/>
    </source>
</evidence>
<protein>
    <submittedName>
        <fullName evidence="6">Putative tocopherol O-methyltransferase, chloroplastic</fullName>
    </submittedName>
</protein>
<comment type="similarity">
    <text evidence="4">Belongs to the class I-like SAM-binding methyltransferase superfamily. gTMT family.</text>
</comment>
<keyword evidence="1 4" id="KW-0489">Methyltransferase</keyword>
<evidence type="ECO:0000313" key="6">
    <source>
        <dbReference type="EMBL" id="JAT56706.1"/>
    </source>
</evidence>
<reference evidence="6" key="1">
    <citation type="submission" date="2015-07" db="EMBL/GenBank/DDBJ databases">
        <title>Transcriptome Assembly of Anthurium amnicola.</title>
        <authorList>
            <person name="Suzuki J."/>
        </authorList>
    </citation>
    <scope>NUCLEOTIDE SEQUENCE</scope>
</reference>
<keyword evidence="3 4" id="KW-0949">S-adenosyl-L-methionine</keyword>
<feature type="region of interest" description="SAM motif III" evidence="4">
    <location>
        <begin position="221"/>
        <end position="230"/>
    </location>
</feature>
<dbReference type="SUPFAM" id="SSF53335">
    <property type="entry name" value="S-adenosyl-L-methionine-dependent methyltransferases"/>
    <property type="match status" value="1"/>
</dbReference>
<dbReference type="InterPro" id="IPR029063">
    <property type="entry name" value="SAM-dependent_MTases_sf"/>
</dbReference>
<accession>A0A1D1YPZ6</accession>
<name>A0A1D1YPZ6_9ARAE</name>
<dbReference type="SMART" id="SM00828">
    <property type="entry name" value="PKS_MT"/>
    <property type="match status" value="1"/>
</dbReference>
<dbReference type="PANTHER" id="PTHR43591:SF81">
    <property type="entry name" value="MAGNESIUM PROTOPORPHYRIN IX METHYLTRANSFERASE, CHLOROPLASTIC-RELATED"/>
    <property type="match status" value="1"/>
</dbReference>
<dbReference type="InterPro" id="IPR020803">
    <property type="entry name" value="MeTfrase_dom"/>
</dbReference>
<dbReference type="PROSITE" id="PS51581">
    <property type="entry name" value="SAM_GTMT"/>
    <property type="match status" value="1"/>
</dbReference>
<dbReference type="InterPro" id="IPR013216">
    <property type="entry name" value="Methyltransf_11"/>
</dbReference>
<proteinExistence type="inferred from homology"/>
<feature type="region of interest" description="SAM motif I" evidence="4">
    <location>
        <begin position="131"/>
        <end position="140"/>
    </location>
</feature>
<dbReference type="CDD" id="cd02440">
    <property type="entry name" value="AdoMet_MTases"/>
    <property type="match status" value="1"/>
</dbReference>
<sequence length="349" mass="38164">MACLGCAWAPTSPLHSRPLRQRHHRPALPARVAPARATLRGEPSRGIADAAAGTGLEVRDGEEVNKAIVGFYDNSATAWERLFGNHMHHGFYEPGATPSLSDHRPALSRMVEESLALAGVSDDPLEKPKRIVDVGCGIGGGTVYLAKTLGVQCDGVNISSVQIAKARAHAVAEGLDDKVTFHVADAAKQPFPDGHFDLVWCMETAEHVPNKRKFMKELVRVAAPGATIVITGLFHRELLPGEDSLRPDEQKVLRKISDAFHHGSWFSCADYVEVAKSLSLQDIKTADWSDNISPFWPSVISSFLSWEGIGLILQGGWTVIYSIIMAPTMIEAFEKKVIKYQIITCQKPR</sequence>
<dbReference type="InterPro" id="IPR025774">
    <property type="entry name" value="PiNMT-like"/>
</dbReference>
<organism evidence="6">
    <name type="scientific">Anthurium amnicola</name>
    <dbReference type="NCBI Taxonomy" id="1678845"/>
    <lineage>
        <taxon>Eukaryota</taxon>
        <taxon>Viridiplantae</taxon>
        <taxon>Streptophyta</taxon>
        <taxon>Embryophyta</taxon>
        <taxon>Tracheophyta</taxon>
        <taxon>Spermatophyta</taxon>
        <taxon>Magnoliopsida</taxon>
        <taxon>Liliopsida</taxon>
        <taxon>Araceae</taxon>
        <taxon>Pothoideae</taxon>
        <taxon>Potheae</taxon>
        <taxon>Anthurium</taxon>
    </lineage>
</organism>
<dbReference type="EMBL" id="GDJX01011230">
    <property type="protein sequence ID" value="JAT56706.1"/>
    <property type="molecule type" value="Transcribed_RNA"/>
</dbReference>
<dbReference type="Gene3D" id="3.40.50.150">
    <property type="entry name" value="Vaccinia Virus protein VP39"/>
    <property type="match status" value="1"/>
</dbReference>
<dbReference type="Pfam" id="PF08241">
    <property type="entry name" value="Methyltransf_11"/>
    <property type="match status" value="1"/>
</dbReference>
<dbReference type="AlphaFoldDB" id="A0A1D1YPZ6"/>
<keyword evidence="2 4" id="KW-0808">Transferase</keyword>
<evidence type="ECO:0000256" key="3">
    <source>
        <dbReference type="ARBA" id="ARBA00022691"/>
    </source>
</evidence>
<evidence type="ECO:0000256" key="1">
    <source>
        <dbReference type="ARBA" id="ARBA00022603"/>
    </source>
</evidence>
<feature type="region of interest" description="SAM motif II" evidence="4">
    <location>
        <begin position="194"/>
        <end position="202"/>
    </location>
</feature>
<evidence type="ECO:0000259" key="5">
    <source>
        <dbReference type="SMART" id="SM00828"/>
    </source>
</evidence>
<dbReference type="PANTHER" id="PTHR43591">
    <property type="entry name" value="METHYLTRANSFERASE"/>
    <property type="match status" value="1"/>
</dbReference>
<dbReference type="GO" id="GO:0008757">
    <property type="term" value="F:S-adenosylmethionine-dependent methyltransferase activity"/>
    <property type="evidence" value="ECO:0007669"/>
    <property type="project" value="InterPro"/>
</dbReference>